<dbReference type="PROSITE" id="PS50931">
    <property type="entry name" value="HTH_LYSR"/>
    <property type="match status" value="1"/>
</dbReference>
<evidence type="ECO:0000256" key="2">
    <source>
        <dbReference type="ARBA" id="ARBA00023015"/>
    </source>
</evidence>
<comment type="caution">
    <text evidence="6">The sequence shown here is derived from an EMBL/GenBank/DDBJ whole genome shotgun (WGS) entry which is preliminary data.</text>
</comment>
<dbReference type="AlphaFoldDB" id="A0A347ZW09"/>
<evidence type="ECO:0000256" key="3">
    <source>
        <dbReference type="ARBA" id="ARBA00023125"/>
    </source>
</evidence>
<feature type="domain" description="HTH lysR-type" evidence="5">
    <location>
        <begin position="1"/>
        <end position="59"/>
    </location>
</feature>
<dbReference type="SUPFAM" id="SSF46785">
    <property type="entry name" value="Winged helix' DNA-binding domain"/>
    <property type="match status" value="1"/>
</dbReference>
<comment type="similarity">
    <text evidence="1">Belongs to the LysR transcriptional regulatory family.</text>
</comment>
<proteinExistence type="inferred from homology"/>
<evidence type="ECO:0000313" key="7">
    <source>
        <dbReference type="Proteomes" id="UP000256388"/>
    </source>
</evidence>
<dbReference type="InterPro" id="IPR000847">
    <property type="entry name" value="LysR_HTH_N"/>
</dbReference>
<dbReference type="SUPFAM" id="SSF53850">
    <property type="entry name" value="Periplasmic binding protein-like II"/>
    <property type="match status" value="1"/>
</dbReference>
<gene>
    <name evidence="6" type="ORF">DFR64_2390</name>
</gene>
<organism evidence="6 7">
    <name type="scientific">Pelolinea submarina</name>
    <dbReference type="NCBI Taxonomy" id="913107"/>
    <lineage>
        <taxon>Bacteria</taxon>
        <taxon>Bacillati</taxon>
        <taxon>Chloroflexota</taxon>
        <taxon>Anaerolineae</taxon>
        <taxon>Anaerolineales</taxon>
        <taxon>Anaerolineaceae</taxon>
        <taxon>Pelolinea</taxon>
    </lineage>
</organism>
<name>A0A347ZW09_9CHLR</name>
<dbReference type="InterPro" id="IPR047788">
    <property type="entry name" value="LysR-like_Sec_metab"/>
</dbReference>
<dbReference type="Proteomes" id="UP000256388">
    <property type="component" value="Unassembled WGS sequence"/>
</dbReference>
<keyword evidence="3" id="KW-0238">DNA-binding</keyword>
<dbReference type="EMBL" id="QUMS01000003">
    <property type="protein sequence ID" value="REG07186.1"/>
    <property type="molecule type" value="Genomic_DNA"/>
</dbReference>
<dbReference type="FunFam" id="1.10.10.10:FF:000001">
    <property type="entry name" value="LysR family transcriptional regulator"/>
    <property type="match status" value="1"/>
</dbReference>
<accession>A0A347ZW09</accession>
<protein>
    <submittedName>
        <fullName evidence="6">LysR family transcriptional regulator</fullName>
    </submittedName>
</protein>
<evidence type="ECO:0000313" key="6">
    <source>
        <dbReference type="EMBL" id="REG07186.1"/>
    </source>
</evidence>
<keyword evidence="7" id="KW-1185">Reference proteome</keyword>
<dbReference type="GO" id="GO:0000976">
    <property type="term" value="F:transcription cis-regulatory region binding"/>
    <property type="evidence" value="ECO:0007669"/>
    <property type="project" value="TreeGrafter"/>
</dbReference>
<dbReference type="OrthoDB" id="9785745at2"/>
<dbReference type="PRINTS" id="PR00039">
    <property type="entry name" value="HTHLYSR"/>
</dbReference>
<keyword evidence="4" id="KW-0804">Transcription</keyword>
<dbReference type="InterPro" id="IPR005119">
    <property type="entry name" value="LysR_subst-bd"/>
</dbReference>
<evidence type="ECO:0000256" key="1">
    <source>
        <dbReference type="ARBA" id="ARBA00009437"/>
    </source>
</evidence>
<evidence type="ECO:0000259" key="5">
    <source>
        <dbReference type="PROSITE" id="PS50931"/>
    </source>
</evidence>
<dbReference type="PANTHER" id="PTHR30126">
    <property type="entry name" value="HTH-TYPE TRANSCRIPTIONAL REGULATOR"/>
    <property type="match status" value="1"/>
</dbReference>
<reference evidence="6 7" key="1">
    <citation type="submission" date="2018-08" db="EMBL/GenBank/DDBJ databases">
        <title>Genomic Encyclopedia of Type Strains, Phase IV (KMG-IV): sequencing the most valuable type-strain genomes for metagenomic binning, comparative biology and taxonomic classification.</title>
        <authorList>
            <person name="Goeker M."/>
        </authorList>
    </citation>
    <scope>NUCLEOTIDE SEQUENCE [LARGE SCALE GENOMIC DNA]</scope>
    <source>
        <strain evidence="6 7">DSM 23923</strain>
    </source>
</reference>
<dbReference type="RefSeq" id="WP_116225661.1">
    <property type="nucleotide sequence ID" value="NZ_AP018437.1"/>
</dbReference>
<dbReference type="Gene3D" id="1.10.10.10">
    <property type="entry name" value="Winged helix-like DNA-binding domain superfamily/Winged helix DNA-binding domain"/>
    <property type="match status" value="1"/>
</dbReference>
<dbReference type="Pfam" id="PF00126">
    <property type="entry name" value="HTH_1"/>
    <property type="match status" value="1"/>
</dbReference>
<sequence length="299" mass="32992">MARIDQLLSFCTVVELKSFSLAAERLGLTQPTISLQIKALEGEFGTVLLHRESHHIMPTSEGKIVYDNAIKILALYEKTRQAVYQNRGDFSGNLTIGASSGPAEYPIPLLLGKFKSEHPECTINLQVGDSSEVIDKVFKQSLELGFVGTKRRDGNLYFEPYLEDKLVLVAAKDHPVAQKKRISFQELFEVPLIMQQPGSGATINLQEALSAGGLNFNDLNILMELGLQDSVKSAVAAGYGAAIISSLGIKKEIESGILQEIEVEGLDLYRQIFICYNRMLPLTNITKEFLAFAIRNKGL</sequence>
<evidence type="ECO:0000256" key="4">
    <source>
        <dbReference type="ARBA" id="ARBA00023163"/>
    </source>
</evidence>
<dbReference type="Pfam" id="PF03466">
    <property type="entry name" value="LysR_substrate"/>
    <property type="match status" value="1"/>
</dbReference>
<dbReference type="NCBIfam" id="NF040786">
    <property type="entry name" value="LysR_Sec_metab"/>
    <property type="match status" value="1"/>
</dbReference>
<keyword evidence="2" id="KW-0805">Transcription regulation</keyword>
<dbReference type="PANTHER" id="PTHR30126:SF64">
    <property type="entry name" value="HTH-TYPE TRANSCRIPTIONAL REGULATOR CITR"/>
    <property type="match status" value="1"/>
</dbReference>
<dbReference type="InterPro" id="IPR036390">
    <property type="entry name" value="WH_DNA-bd_sf"/>
</dbReference>
<dbReference type="Gene3D" id="3.40.190.290">
    <property type="match status" value="1"/>
</dbReference>
<dbReference type="InterPro" id="IPR036388">
    <property type="entry name" value="WH-like_DNA-bd_sf"/>
</dbReference>
<dbReference type="GO" id="GO:0003700">
    <property type="term" value="F:DNA-binding transcription factor activity"/>
    <property type="evidence" value="ECO:0007669"/>
    <property type="project" value="InterPro"/>
</dbReference>